<dbReference type="Proteomes" id="UP001265746">
    <property type="component" value="Unassembled WGS sequence"/>
</dbReference>
<protein>
    <recommendedName>
        <fullName evidence="1">Heterokaryon incompatibility domain-containing protein</fullName>
    </recommendedName>
</protein>
<sequence>MRLIHTRTLELLEFSGDKIPEEYAILSHTWEDEEVTFQDWQDLSVAKKKKGFFKIDKACKQAQGHGLNYLWVDTNCIDKSSSAELSEAVNSMFSWYQEATTCYAFLSDVEPMARECESMTEDYVKHFCESKWFTRGWTLQELLAPFAITFFSLDWSEIASRSTMAQAISETTRIDTEYLQGNRRYKKASIAQKMSWVSRRVTTRVEDMAYCMLGIFEINMPLLYGEGTKSFTRLQEEIIRHSNDQTIFCWTWVDLVPPGWASLLAPCPQAFRYSANYVSVDSRIINKVTFKMTNAGLSIVLPVAQTWSYYLGILNAKLHYHPTDYTSRLACVPLQGYLDTDRMGRRGAMQRIPFPSGPVSVYPPWVLCQSHLYVRSNPTPGPCLSTASSCTPSRRNQYSFLLVFDSAEYLLDDKTRCSGIMKSRLFNGICLMESARDIIGINVFPPDAFDRRKSLIMFNKMSSHSGALIILGMKEHTRVLFIGVSFRSHRTFRYCGIVPRSVVNATPPGPELLDRQLSAMRAKEKNCEVSWGDGIGITMGEAVHSNSGMICVTHITCDRGNVGLNRFERGNVGLNRL</sequence>
<comment type="caution">
    <text evidence="2">The sequence shown here is derived from an EMBL/GenBank/DDBJ whole genome shotgun (WGS) entry which is preliminary data.</text>
</comment>
<dbReference type="AlphaFoldDB" id="A0AAD9S593"/>
<gene>
    <name evidence="2" type="ORF">N8I77_011332</name>
</gene>
<dbReference type="Pfam" id="PF06985">
    <property type="entry name" value="HET"/>
    <property type="match status" value="1"/>
</dbReference>
<keyword evidence="3" id="KW-1185">Reference proteome</keyword>
<reference evidence="2" key="1">
    <citation type="submission" date="2023-06" db="EMBL/GenBank/DDBJ databases">
        <authorList>
            <person name="Noh H."/>
        </authorList>
    </citation>
    <scope>NUCLEOTIDE SEQUENCE</scope>
    <source>
        <strain evidence="2">DUCC20226</strain>
    </source>
</reference>
<accession>A0AAD9S593</accession>
<dbReference type="InterPro" id="IPR010730">
    <property type="entry name" value="HET"/>
</dbReference>
<evidence type="ECO:0000313" key="3">
    <source>
        <dbReference type="Proteomes" id="UP001265746"/>
    </source>
</evidence>
<organism evidence="2 3">
    <name type="scientific">Phomopsis amygdali</name>
    <name type="common">Fusicoccum amygdali</name>
    <dbReference type="NCBI Taxonomy" id="1214568"/>
    <lineage>
        <taxon>Eukaryota</taxon>
        <taxon>Fungi</taxon>
        <taxon>Dikarya</taxon>
        <taxon>Ascomycota</taxon>
        <taxon>Pezizomycotina</taxon>
        <taxon>Sordariomycetes</taxon>
        <taxon>Sordariomycetidae</taxon>
        <taxon>Diaporthales</taxon>
        <taxon>Diaporthaceae</taxon>
        <taxon>Diaporthe</taxon>
    </lineage>
</organism>
<feature type="domain" description="Heterokaryon incompatibility" evidence="1">
    <location>
        <begin position="23"/>
        <end position="110"/>
    </location>
</feature>
<dbReference type="PANTHER" id="PTHR10622:SF10">
    <property type="entry name" value="HET DOMAIN-CONTAINING PROTEIN"/>
    <property type="match status" value="1"/>
</dbReference>
<proteinExistence type="predicted"/>
<evidence type="ECO:0000259" key="1">
    <source>
        <dbReference type="Pfam" id="PF06985"/>
    </source>
</evidence>
<dbReference type="EMBL" id="JAUJFL010000007">
    <property type="protein sequence ID" value="KAK2599591.1"/>
    <property type="molecule type" value="Genomic_DNA"/>
</dbReference>
<dbReference type="PANTHER" id="PTHR10622">
    <property type="entry name" value="HET DOMAIN-CONTAINING PROTEIN"/>
    <property type="match status" value="1"/>
</dbReference>
<evidence type="ECO:0000313" key="2">
    <source>
        <dbReference type="EMBL" id="KAK2599591.1"/>
    </source>
</evidence>
<name>A0AAD9S593_PHOAM</name>